<dbReference type="EMBL" id="VXIV02003506">
    <property type="protein sequence ID" value="KAF6016592.1"/>
    <property type="molecule type" value="Genomic_DNA"/>
</dbReference>
<reference evidence="1" key="1">
    <citation type="submission" date="2020-06" db="EMBL/GenBank/DDBJ databases">
        <title>Draft genome of Bugula neritina, a colonial animal packing powerful symbionts and potential medicines.</title>
        <authorList>
            <person name="Rayko M."/>
        </authorList>
    </citation>
    <scope>NUCLEOTIDE SEQUENCE [LARGE SCALE GENOMIC DNA]</scope>
    <source>
        <strain evidence="1">Kwan_BN1</strain>
    </source>
</reference>
<dbReference type="Proteomes" id="UP000593567">
    <property type="component" value="Unassembled WGS sequence"/>
</dbReference>
<proteinExistence type="predicted"/>
<dbReference type="AlphaFoldDB" id="A0A7J7IRL2"/>
<protein>
    <submittedName>
        <fullName evidence="1">Uncharacterized protein</fullName>
    </submittedName>
</protein>
<comment type="caution">
    <text evidence="1">The sequence shown here is derived from an EMBL/GenBank/DDBJ whole genome shotgun (WGS) entry which is preliminary data.</text>
</comment>
<evidence type="ECO:0000313" key="1">
    <source>
        <dbReference type="EMBL" id="KAF6016592.1"/>
    </source>
</evidence>
<evidence type="ECO:0000313" key="2">
    <source>
        <dbReference type="Proteomes" id="UP000593567"/>
    </source>
</evidence>
<organism evidence="1 2">
    <name type="scientific">Bugula neritina</name>
    <name type="common">Brown bryozoan</name>
    <name type="synonym">Sertularia neritina</name>
    <dbReference type="NCBI Taxonomy" id="10212"/>
    <lineage>
        <taxon>Eukaryota</taxon>
        <taxon>Metazoa</taxon>
        <taxon>Spiralia</taxon>
        <taxon>Lophotrochozoa</taxon>
        <taxon>Bryozoa</taxon>
        <taxon>Gymnolaemata</taxon>
        <taxon>Cheilostomatida</taxon>
        <taxon>Flustrina</taxon>
        <taxon>Buguloidea</taxon>
        <taxon>Bugulidae</taxon>
        <taxon>Bugula</taxon>
    </lineage>
</organism>
<gene>
    <name evidence="1" type="ORF">EB796_025094</name>
</gene>
<name>A0A7J7IRL2_BUGNE</name>
<keyword evidence="2" id="KW-1185">Reference proteome</keyword>
<accession>A0A7J7IRL2</accession>
<sequence length="181" mass="20881">MAERATVRRLCRLSTVILKKKKCILAASVMKTTIVYDCCHVVTYYVNLVLRRDIFEHARGLSTFCVLNASINPLLALLLPAENAIESNRKVHKKRGGLFSGWTQPSKGDTYKNVATDFQKDVTELFSKHEKRLEKTLDPDVRVASKKRLDLLKREIHCSKRVDERMILSVNVTKFEAEYYY</sequence>